<dbReference type="KEGG" id="acan:ACA1_100460"/>
<dbReference type="PROSITE" id="PS50929">
    <property type="entry name" value="ABC_TM1F"/>
    <property type="match status" value="2"/>
</dbReference>
<dbReference type="SMR" id="L8GK53"/>
<comment type="subcellular location">
    <subcellularLocation>
        <location evidence="1">Vacuole membrane</location>
        <topology evidence="1">Multi-pass membrane protein</topology>
    </subcellularLocation>
</comment>
<evidence type="ECO:0000313" key="13">
    <source>
        <dbReference type="EMBL" id="ELR13209.1"/>
    </source>
</evidence>
<dbReference type="FunFam" id="3.40.50.300:FF:000163">
    <property type="entry name" value="Multidrug resistance-associated protein member 4"/>
    <property type="match status" value="1"/>
</dbReference>
<protein>
    <submittedName>
        <fullName evidence="13">ABC transporter</fullName>
    </submittedName>
</protein>
<dbReference type="GO" id="GO:0140359">
    <property type="term" value="F:ABC-type transporter activity"/>
    <property type="evidence" value="ECO:0007669"/>
    <property type="project" value="InterPro"/>
</dbReference>
<feature type="region of interest" description="Disordered" evidence="9">
    <location>
        <begin position="169"/>
        <end position="197"/>
    </location>
</feature>
<feature type="transmembrane region" description="Helical" evidence="10">
    <location>
        <begin position="566"/>
        <end position="585"/>
    </location>
</feature>
<proteinExistence type="predicted"/>
<feature type="domain" description="ABC transmembrane type-1" evidence="12">
    <location>
        <begin position="531"/>
        <end position="821"/>
    </location>
</feature>
<keyword evidence="6" id="KW-0067">ATP-binding</keyword>
<feature type="domain" description="ABC transporter" evidence="11">
    <location>
        <begin position="885"/>
        <end position="1139"/>
    </location>
</feature>
<dbReference type="PANTHER" id="PTHR24223">
    <property type="entry name" value="ATP-BINDING CASSETTE SUB-FAMILY C"/>
    <property type="match status" value="1"/>
</dbReference>
<dbReference type="SMART" id="SM00382">
    <property type="entry name" value="AAA"/>
    <property type="match status" value="2"/>
</dbReference>
<dbReference type="OrthoDB" id="6500128at2759"/>
<dbReference type="Pfam" id="PF00005">
    <property type="entry name" value="ABC_tran"/>
    <property type="match status" value="2"/>
</dbReference>
<dbReference type="SUPFAM" id="SSF52540">
    <property type="entry name" value="P-loop containing nucleoside triphosphate hydrolases"/>
    <property type="match status" value="2"/>
</dbReference>
<dbReference type="InterPro" id="IPR003593">
    <property type="entry name" value="AAA+_ATPase"/>
</dbReference>
<evidence type="ECO:0000256" key="3">
    <source>
        <dbReference type="ARBA" id="ARBA00022692"/>
    </source>
</evidence>
<evidence type="ECO:0000256" key="2">
    <source>
        <dbReference type="ARBA" id="ARBA00022448"/>
    </source>
</evidence>
<feature type="domain" description="ABC transporter" evidence="11">
    <location>
        <begin position="207"/>
        <end position="441"/>
    </location>
</feature>
<evidence type="ECO:0000256" key="1">
    <source>
        <dbReference type="ARBA" id="ARBA00004128"/>
    </source>
</evidence>
<dbReference type="PANTHER" id="PTHR24223:SF443">
    <property type="entry name" value="MULTIDRUG-RESISTANCE LIKE PROTEIN 1, ISOFORM I"/>
    <property type="match status" value="1"/>
</dbReference>
<dbReference type="FunFam" id="3.40.50.300:FF:000997">
    <property type="entry name" value="Multidrug resistance-associated protein 1"/>
    <property type="match status" value="1"/>
</dbReference>
<reference evidence="13 14" key="1">
    <citation type="journal article" date="2013" name="Genome Biol.">
        <title>Genome of Acanthamoeba castellanii highlights extensive lateral gene transfer and early evolution of tyrosine kinase signaling.</title>
        <authorList>
            <person name="Clarke M."/>
            <person name="Lohan A.J."/>
            <person name="Liu B."/>
            <person name="Lagkouvardos I."/>
            <person name="Roy S."/>
            <person name="Zafar N."/>
            <person name="Bertelli C."/>
            <person name="Schilde C."/>
            <person name="Kianianmomeni A."/>
            <person name="Burglin T.R."/>
            <person name="Frech C."/>
            <person name="Turcotte B."/>
            <person name="Kopec K.O."/>
            <person name="Synnott J.M."/>
            <person name="Choo C."/>
            <person name="Paponov I."/>
            <person name="Finkler A."/>
            <person name="Soon Heng Tan C."/>
            <person name="Hutchins A.P."/>
            <person name="Weinmeier T."/>
            <person name="Rattei T."/>
            <person name="Chu J.S."/>
            <person name="Gimenez G."/>
            <person name="Irimia M."/>
            <person name="Rigden D.J."/>
            <person name="Fitzpatrick D.A."/>
            <person name="Lorenzo-Morales J."/>
            <person name="Bateman A."/>
            <person name="Chiu C.H."/>
            <person name="Tang P."/>
            <person name="Hegemann P."/>
            <person name="Fromm H."/>
            <person name="Raoult D."/>
            <person name="Greub G."/>
            <person name="Miranda-Saavedra D."/>
            <person name="Chen N."/>
            <person name="Nash P."/>
            <person name="Ginger M.L."/>
            <person name="Horn M."/>
            <person name="Schaap P."/>
            <person name="Caler L."/>
            <person name="Loftus B."/>
        </authorList>
    </citation>
    <scope>NUCLEOTIDE SEQUENCE [LARGE SCALE GENOMIC DNA]</scope>
    <source>
        <strain evidence="13 14">Neff</strain>
    </source>
</reference>
<feature type="transmembrane region" description="Helical" evidence="10">
    <location>
        <begin position="527"/>
        <end position="546"/>
    </location>
</feature>
<evidence type="ECO:0000256" key="5">
    <source>
        <dbReference type="ARBA" id="ARBA00022741"/>
    </source>
</evidence>
<dbReference type="GO" id="GO:0005524">
    <property type="term" value="F:ATP binding"/>
    <property type="evidence" value="ECO:0007669"/>
    <property type="project" value="UniProtKB-KW"/>
</dbReference>
<keyword evidence="8 10" id="KW-0472">Membrane</keyword>
<evidence type="ECO:0000256" key="7">
    <source>
        <dbReference type="ARBA" id="ARBA00022989"/>
    </source>
</evidence>
<sequence>MEHKDERVRQLTEALQGMLIVKLFCWEYHVLKQISEVRAKEVSALKKFSYLVAFLIFLIVSTSTIISVGTFSVYTLLGNQLVAARVFPSISLFSSLTDTIMQVPGILSHWSEAKISLARLDKFLRRRELEQRSDVTHNSQETSHKQALDSSSDAANVLSIVAGVFEWEAPDHDEDDEDAETEEGKAEKAAKPASALGEADTALLLDMDDQPLEEMAAEGNQSPSEPFKLREINMEVRRGELVTVIGRVGSGKTSLLNSMLGEMKHVAGHLTRNASALSYVSQRNATVRDNIVCGQPFDRELYDDVIRVCALTDDLRVLPAGDSTEIGEKGVNLSGGQKQRISLARAVYISCLQHSDGHNDGCVILLDDVLSAVDAHVGHHIFHECLLGKLSQITRVLVTHQLQYLPFVDRIYVMNDGTVQASGTYQQLQEQGVDFVGLLQAEAEEKTKGKAVEAEKATDDQALADDDVLEGGTGADVAAVETRVESGPLVDDGEGEAALKEKGRLIDEEERNTGEVKSSVYLEYMRSTGGLGLLSLLVLSSLLFQGANLFDQVWLSRWSDSSGNTVFYLSIYLSSAVLGGLMSLARQTLWTKGTLNCARKMHDRLLEAILRAPMTFFFTTPTGRIVTRFSKDQSTVDQVVPDMMSDFFLCLLAIMGMLLVICGVLPWFLVPAALMLALYWWVLKYYRKTSTELGRLQSLSSSPIYAQYSETLDGLDTIRAFHWQGALKRENQDLVVANQRVDYCVFASDWYEQQITSWAGLAHSRGRIRALGLFIIIGVSVLSVVTRGSLSQGLVGLVLALSQSIIGDMEWFVQSGAMLESSMNQVERIQYYTATPPEAPLSLAPGQTWDAAHKCIVQRVLAELAGYDEDDGDRDDREWPSEGRIEFNNVWLRYRDDLGHVLQGISLTIDARHKVGVVGRTGAGKSSLINALFRLVELDSGTITIDGRDISRLGLHQACPTFLFSLHLRWSADLRSALAIIPQDPVLFSGTIRSNLDPFGVHAAEQGDAALWDALEKVRLSEFVHGLPLGLEAKVETNGQNLSVGQRQLVCMARALLRDCRVLILDEATASVDNKTDRAIQETLRHEFGGRTVVVIAHRLHTVIDMDCIIVMDEGRVLQYGPPGDLLATEGPFARLVDQTGAVSAQYLRSMARRAPNSDVESSGLSVYL</sequence>
<feature type="compositionally biased region" description="Acidic residues" evidence="9">
    <location>
        <begin position="171"/>
        <end position="181"/>
    </location>
</feature>
<dbReference type="CDD" id="cd03244">
    <property type="entry name" value="ABCC_MRP_domain2"/>
    <property type="match status" value="1"/>
</dbReference>
<accession>L8GK53</accession>
<keyword evidence="3 10" id="KW-0812">Transmembrane</keyword>
<dbReference type="InterPro" id="IPR027417">
    <property type="entry name" value="P-loop_NTPase"/>
</dbReference>
<keyword evidence="14" id="KW-1185">Reference proteome</keyword>
<dbReference type="Pfam" id="PF00664">
    <property type="entry name" value="ABC_membrane"/>
    <property type="match status" value="2"/>
</dbReference>
<dbReference type="GO" id="GO:0016887">
    <property type="term" value="F:ATP hydrolysis activity"/>
    <property type="evidence" value="ECO:0007669"/>
    <property type="project" value="InterPro"/>
</dbReference>
<dbReference type="PROSITE" id="PS50893">
    <property type="entry name" value="ABC_TRANSPORTER_2"/>
    <property type="match status" value="2"/>
</dbReference>
<feature type="region of interest" description="Disordered" evidence="9">
    <location>
        <begin position="131"/>
        <end position="151"/>
    </location>
</feature>
<evidence type="ECO:0000313" key="14">
    <source>
        <dbReference type="Proteomes" id="UP000011083"/>
    </source>
</evidence>
<dbReference type="InterPro" id="IPR050173">
    <property type="entry name" value="ABC_transporter_C-like"/>
</dbReference>
<feature type="domain" description="ABC transmembrane type-1" evidence="12">
    <location>
        <begin position="1"/>
        <end position="112"/>
    </location>
</feature>
<dbReference type="STRING" id="1257118.L8GK53"/>
<evidence type="ECO:0000259" key="11">
    <source>
        <dbReference type="PROSITE" id="PS50893"/>
    </source>
</evidence>
<keyword evidence="2" id="KW-0813">Transport</keyword>
<evidence type="ECO:0000256" key="8">
    <source>
        <dbReference type="ARBA" id="ARBA00023136"/>
    </source>
</evidence>
<dbReference type="InterPro" id="IPR017871">
    <property type="entry name" value="ABC_transporter-like_CS"/>
</dbReference>
<organism evidence="13 14">
    <name type="scientific">Acanthamoeba castellanii (strain ATCC 30010 / Neff)</name>
    <dbReference type="NCBI Taxonomy" id="1257118"/>
    <lineage>
        <taxon>Eukaryota</taxon>
        <taxon>Amoebozoa</taxon>
        <taxon>Discosea</taxon>
        <taxon>Longamoebia</taxon>
        <taxon>Centramoebida</taxon>
        <taxon>Acanthamoebidae</taxon>
        <taxon>Acanthamoeba</taxon>
    </lineage>
</organism>
<dbReference type="Proteomes" id="UP000011083">
    <property type="component" value="Unassembled WGS sequence"/>
</dbReference>
<feature type="transmembrane region" description="Helical" evidence="10">
    <location>
        <begin position="647"/>
        <end position="680"/>
    </location>
</feature>
<evidence type="ECO:0000259" key="12">
    <source>
        <dbReference type="PROSITE" id="PS50929"/>
    </source>
</evidence>
<dbReference type="CDD" id="cd18580">
    <property type="entry name" value="ABC_6TM_ABCC_D2"/>
    <property type="match status" value="1"/>
</dbReference>
<evidence type="ECO:0000256" key="10">
    <source>
        <dbReference type="SAM" id="Phobius"/>
    </source>
</evidence>
<evidence type="ECO:0000256" key="4">
    <source>
        <dbReference type="ARBA" id="ARBA00022737"/>
    </source>
</evidence>
<dbReference type="OMA" id="QVTDAWT"/>
<dbReference type="Gene3D" id="3.40.50.300">
    <property type="entry name" value="P-loop containing nucleotide triphosphate hydrolases"/>
    <property type="match status" value="2"/>
</dbReference>
<dbReference type="VEuPathDB" id="AmoebaDB:ACA1_100460"/>
<dbReference type="GeneID" id="14913747"/>
<feature type="transmembrane region" description="Helical" evidence="10">
    <location>
        <begin position="770"/>
        <end position="788"/>
    </location>
</feature>
<dbReference type="CDD" id="cd03250">
    <property type="entry name" value="ABCC_MRP_domain1"/>
    <property type="match status" value="1"/>
</dbReference>
<keyword evidence="4" id="KW-0677">Repeat</keyword>
<dbReference type="InterPro" id="IPR036640">
    <property type="entry name" value="ABC1_TM_sf"/>
</dbReference>
<dbReference type="InterPro" id="IPR044726">
    <property type="entry name" value="ABCC_6TM_D2"/>
</dbReference>
<dbReference type="InterPro" id="IPR011527">
    <property type="entry name" value="ABC1_TM_dom"/>
</dbReference>
<keyword evidence="7 10" id="KW-1133">Transmembrane helix</keyword>
<evidence type="ECO:0000256" key="6">
    <source>
        <dbReference type="ARBA" id="ARBA00022840"/>
    </source>
</evidence>
<dbReference type="RefSeq" id="XP_004335222.1">
    <property type="nucleotide sequence ID" value="XM_004335174.1"/>
</dbReference>
<dbReference type="AlphaFoldDB" id="L8GK53"/>
<dbReference type="Gene3D" id="1.20.1560.10">
    <property type="entry name" value="ABC transporter type 1, transmembrane domain"/>
    <property type="match status" value="2"/>
</dbReference>
<dbReference type="PROSITE" id="PS00211">
    <property type="entry name" value="ABC_TRANSPORTER_1"/>
    <property type="match status" value="2"/>
</dbReference>
<keyword evidence="5" id="KW-0547">Nucleotide-binding</keyword>
<name>L8GK53_ACACF</name>
<dbReference type="InterPro" id="IPR003439">
    <property type="entry name" value="ABC_transporter-like_ATP-bd"/>
</dbReference>
<gene>
    <name evidence="13" type="ORF">ACA1_100460</name>
</gene>
<dbReference type="FunFam" id="1.20.1560.10:FF:000013">
    <property type="entry name" value="ABC transporter C family member 2"/>
    <property type="match status" value="1"/>
</dbReference>
<evidence type="ECO:0000256" key="9">
    <source>
        <dbReference type="SAM" id="MobiDB-lite"/>
    </source>
</evidence>
<feature type="transmembrane region" description="Helical" evidence="10">
    <location>
        <begin position="48"/>
        <end position="74"/>
    </location>
</feature>
<dbReference type="EMBL" id="KB008097">
    <property type="protein sequence ID" value="ELR13209.1"/>
    <property type="molecule type" value="Genomic_DNA"/>
</dbReference>
<dbReference type="SUPFAM" id="SSF90123">
    <property type="entry name" value="ABC transporter transmembrane region"/>
    <property type="match status" value="2"/>
</dbReference>
<dbReference type="GO" id="GO:0005774">
    <property type="term" value="C:vacuolar membrane"/>
    <property type="evidence" value="ECO:0007669"/>
    <property type="project" value="UniProtKB-SubCell"/>
</dbReference>